<feature type="binding site" evidence="13">
    <location>
        <position position="137"/>
    </location>
    <ligand>
        <name>ATP</name>
        <dbReference type="ChEBI" id="CHEBI:30616"/>
    </ligand>
</feature>
<feature type="binding site" evidence="13">
    <location>
        <position position="8"/>
    </location>
    <ligand>
        <name>ATP</name>
        <dbReference type="ChEBI" id="CHEBI:30616"/>
    </ligand>
</feature>
<dbReference type="SUPFAM" id="SSF81301">
    <property type="entry name" value="Nucleotidyltransferase"/>
    <property type="match status" value="1"/>
</dbReference>
<comment type="cofactor">
    <cofactor evidence="13">
        <name>Ni(2+)</name>
        <dbReference type="ChEBI" id="CHEBI:49786"/>
    </cofactor>
    <text evidence="13">Nickel for phosphatase activity.</text>
</comment>
<comment type="miscellaneous">
    <text evidence="13">A single active site specifically recognizes both ATP and CTP and is responsible for their addition.</text>
</comment>
<evidence type="ECO:0000256" key="11">
    <source>
        <dbReference type="ARBA" id="ARBA00022884"/>
    </source>
</evidence>
<evidence type="ECO:0000259" key="14">
    <source>
        <dbReference type="PROSITE" id="PS51831"/>
    </source>
</evidence>
<gene>
    <name evidence="13 15" type="primary">cca</name>
    <name evidence="15" type="ORF">AT746_14180</name>
</gene>
<dbReference type="Pfam" id="PF12627">
    <property type="entry name" value="PolyA_pol_RNAbd"/>
    <property type="match status" value="1"/>
</dbReference>
<dbReference type="PROSITE" id="PS51831">
    <property type="entry name" value="HD"/>
    <property type="match status" value="1"/>
</dbReference>
<evidence type="ECO:0000256" key="13">
    <source>
        <dbReference type="HAMAP-Rule" id="MF_01261"/>
    </source>
</evidence>
<keyword evidence="8 13" id="KW-0378">Hydrolase</keyword>
<keyword evidence="10 13" id="KW-0460">Magnesium</keyword>
<comment type="similarity">
    <text evidence="13">Belongs to the tRNA nucleotidyltransferase/poly(A) polymerase family. Bacterial CCA-adding enzyme type 1 subfamily.</text>
</comment>
<evidence type="ECO:0000256" key="10">
    <source>
        <dbReference type="ARBA" id="ARBA00022842"/>
    </source>
</evidence>
<dbReference type="EC" id="3.1.4.-" evidence="13"/>
<feature type="binding site" evidence="13">
    <location>
        <position position="91"/>
    </location>
    <ligand>
        <name>CTP</name>
        <dbReference type="ChEBI" id="CHEBI:37563"/>
    </ligand>
</feature>
<keyword evidence="2 13" id="KW-0808">Transferase</keyword>
<keyword evidence="3 13" id="KW-0819">tRNA processing</keyword>
<feature type="binding site" evidence="13">
    <location>
        <position position="21"/>
    </location>
    <ligand>
        <name>Mg(2+)</name>
        <dbReference type="ChEBI" id="CHEBI:18420"/>
    </ligand>
</feature>
<sequence>MQVYLVGGAVRDKLLNHPVYERDYVVVGATVQQMLDKGFRQVGKDFPVFLHPETGEEYALARTERKSGQGYTGFICDASAGVTLEEDLKRRDLTINAMAEDAAGKLIDPYNGQQDLKARQLRHVSDAFTEDPLRVLRVARFAARYHQYGFKVAAETLTLMRDIAASSELAALSPERVWKETSRALMEPHPQVFFAVLREAGAMHDWFSELDALWGVPNPARWHPEIDSGVHTMMVLEQSVKLSDKLSVRYAALVHDLGKGLTPPQQWPSHRGHEKSGLKAIKTFSDRLKVPNDCRDLALLVGEFHTHVHKALDLKPSTVLKVLNHCDAWRKPERFEDLLIACTADARGRTGFEQIPYLQADYFRRALKAASAVDVQQIIAEGHQGKAIRDKLEQARIAAISNVKAEQG</sequence>
<evidence type="ECO:0000313" key="15">
    <source>
        <dbReference type="EMBL" id="ALS99290.1"/>
    </source>
</evidence>
<feature type="binding site" evidence="13">
    <location>
        <position position="137"/>
    </location>
    <ligand>
        <name>CTP</name>
        <dbReference type="ChEBI" id="CHEBI:37563"/>
    </ligand>
</feature>
<comment type="function">
    <text evidence="13">Catalyzes the addition and repair of the essential 3'-terminal CCA sequence in tRNAs without using a nucleic acid template. Adds these three nucleotides in the order of C, C, and A to the tRNA nucleotide-73, using CTP and ATP as substrates and producing inorganic pyrophosphate. tRNA 3'-terminal CCA addition is required both for tRNA processing and repair. Also involved in tRNA surveillance by mediating tandem CCA addition to generate a CCACCA at the 3' terminus of unstable tRNAs. While stable tRNAs receive only 3'-terminal CCA, unstable tRNAs are marked with CCACCA and rapidly degraded.</text>
</comment>
<keyword evidence="6 13" id="KW-0547">Nucleotide-binding</keyword>
<dbReference type="RefSeq" id="WP_062481385.1">
    <property type="nucleotide sequence ID" value="NZ_CP013650.1"/>
</dbReference>
<dbReference type="PIRSF" id="PIRSF000813">
    <property type="entry name" value="CCA_bact"/>
    <property type="match status" value="1"/>
</dbReference>
<evidence type="ECO:0000256" key="9">
    <source>
        <dbReference type="ARBA" id="ARBA00022840"/>
    </source>
</evidence>
<keyword evidence="12 13" id="KW-0511">Multifunctional enzyme</keyword>
<proteinExistence type="inferred from homology"/>
<dbReference type="GO" id="GO:0001680">
    <property type="term" value="P:tRNA 3'-terminal CCA addition"/>
    <property type="evidence" value="ECO:0007669"/>
    <property type="project" value="UniProtKB-UniRule"/>
</dbReference>
<feature type="domain" description="HD" evidence="14">
    <location>
        <begin position="228"/>
        <end position="329"/>
    </location>
</feature>
<evidence type="ECO:0000256" key="5">
    <source>
        <dbReference type="ARBA" id="ARBA00022723"/>
    </source>
</evidence>
<evidence type="ECO:0000256" key="6">
    <source>
        <dbReference type="ARBA" id="ARBA00022741"/>
    </source>
</evidence>
<evidence type="ECO:0000256" key="4">
    <source>
        <dbReference type="ARBA" id="ARBA00022695"/>
    </source>
</evidence>
<keyword evidence="1 13" id="KW-0533">Nickel</keyword>
<comment type="catalytic activity">
    <reaction evidence="13">
        <text>a tRNA precursor + 2 CTP + ATP = a tRNA with a 3' CCA end + 3 diphosphate</text>
        <dbReference type="Rhea" id="RHEA:14433"/>
        <dbReference type="Rhea" id="RHEA-COMP:10465"/>
        <dbReference type="Rhea" id="RHEA-COMP:10468"/>
        <dbReference type="ChEBI" id="CHEBI:30616"/>
        <dbReference type="ChEBI" id="CHEBI:33019"/>
        <dbReference type="ChEBI" id="CHEBI:37563"/>
        <dbReference type="ChEBI" id="CHEBI:74896"/>
        <dbReference type="ChEBI" id="CHEBI:83071"/>
        <dbReference type="EC" id="2.7.7.72"/>
    </reaction>
</comment>
<dbReference type="InterPro" id="IPR003607">
    <property type="entry name" value="HD/PDEase_dom"/>
</dbReference>
<dbReference type="FunFam" id="1.10.3090.10:FF:000001">
    <property type="entry name" value="Multifunctional CCA protein"/>
    <property type="match status" value="1"/>
</dbReference>
<keyword evidence="7 13" id="KW-0692">RNA repair</keyword>
<dbReference type="GO" id="GO:0004810">
    <property type="term" value="F:CCA tRNA nucleotidyltransferase activity"/>
    <property type="evidence" value="ECO:0007669"/>
    <property type="project" value="UniProtKB-UniRule"/>
</dbReference>
<feature type="binding site" evidence="13">
    <location>
        <position position="11"/>
    </location>
    <ligand>
        <name>CTP</name>
        <dbReference type="ChEBI" id="CHEBI:37563"/>
    </ligand>
</feature>
<comment type="cofactor">
    <cofactor evidence="13">
        <name>Mg(2+)</name>
        <dbReference type="ChEBI" id="CHEBI:18420"/>
    </cofactor>
    <text evidence="13">Magnesium is required for nucleotidyltransferase activity.</text>
</comment>
<comment type="catalytic activity">
    <reaction evidence="13">
        <text>a tRNA with a 3' CCA end + 2 CTP + ATP = a tRNA with a 3' CCACCA end + 3 diphosphate</text>
        <dbReference type="Rhea" id="RHEA:76235"/>
        <dbReference type="Rhea" id="RHEA-COMP:10468"/>
        <dbReference type="Rhea" id="RHEA-COMP:18655"/>
        <dbReference type="ChEBI" id="CHEBI:30616"/>
        <dbReference type="ChEBI" id="CHEBI:33019"/>
        <dbReference type="ChEBI" id="CHEBI:37563"/>
        <dbReference type="ChEBI" id="CHEBI:83071"/>
        <dbReference type="ChEBI" id="CHEBI:195187"/>
    </reaction>
</comment>
<dbReference type="NCBIfam" id="NF008137">
    <property type="entry name" value="PRK10885.1"/>
    <property type="match status" value="1"/>
</dbReference>
<dbReference type="PANTHER" id="PTHR47545:SF1">
    <property type="entry name" value="MULTIFUNCTIONAL CCA PROTEIN"/>
    <property type="match status" value="1"/>
</dbReference>
<dbReference type="STRING" id="1526571.AT746_14180"/>
<dbReference type="KEGG" id="lal:AT746_14180"/>
<dbReference type="GO" id="GO:0000049">
    <property type="term" value="F:tRNA binding"/>
    <property type="evidence" value="ECO:0007669"/>
    <property type="project" value="UniProtKB-UniRule"/>
</dbReference>
<keyword evidence="16" id="KW-1185">Reference proteome</keyword>
<dbReference type="EMBL" id="CP013650">
    <property type="protein sequence ID" value="ALS99290.1"/>
    <property type="molecule type" value="Genomic_DNA"/>
</dbReference>
<keyword evidence="9 13" id="KW-0067">ATP-binding</keyword>
<dbReference type="Pfam" id="PF01966">
    <property type="entry name" value="HD"/>
    <property type="match status" value="1"/>
</dbReference>
<dbReference type="GO" id="GO:0004112">
    <property type="term" value="F:cyclic-nucleotide phosphodiesterase activity"/>
    <property type="evidence" value="ECO:0007669"/>
    <property type="project" value="UniProtKB-UniRule"/>
</dbReference>
<dbReference type="InterPro" id="IPR050124">
    <property type="entry name" value="tRNA_CCA-adding_enzyme"/>
</dbReference>
<organism evidence="15 16">
    <name type="scientific">Lacimicrobium alkaliphilum</name>
    <dbReference type="NCBI Taxonomy" id="1526571"/>
    <lineage>
        <taxon>Bacteria</taxon>
        <taxon>Pseudomonadati</taxon>
        <taxon>Pseudomonadota</taxon>
        <taxon>Gammaproteobacteria</taxon>
        <taxon>Alteromonadales</taxon>
        <taxon>Alteromonadaceae</taxon>
        <taxon>Lacimicrobium</taxon>
    </lineage>
</organism>
<evidence type="ECO:0000256" key="2">
    <source>
        <dbReference type="ARBA" id="ARBA00022679"/>
    </source>
</evidence>
<dbReference type="InterPro" id="IPR012006">
    <property type="entry name" value="CCA_bact"/>
</dbReference>
<dbReference type="Proteomes" id="UP000068447">
    <property type="component" value="Chromosome"/>
</dbReference>
<keyword evidence="5 13" id="KW-0479">Metal-binding</keyword>
<comment type="subunit">
    <text evidence="13">Monomer. Can also form homodimers and oligomers.</text>
</comment>
<evidence type="ECO:0000313" key="16">
    <source>
        <dbReference type="Proteomes" id="UP000068447"/>
    </source>
</evidence>
<reference evidence="15 16" key="1">
    <citation type="submission" date="2015-12" db="EMBL/GenBank/DDBJ databases">
        <title>Complete genome of Lacimicrobium alkaliphilum KCTC 32984.</title>
        <authorList>
            <person name="Kim S.-G."/>
            <person name="Lee Y.-J."/>
        </authorList>
    </citation>
    <scope>NUCLEOTIDE SEQUENCE [LARGE SCALE GENOMIC DNA]</scope>
    <source>
        <strain evidence="15 16">YelD216</strain>
    </source>
</reference>
<dbReference type="EC" id="2.7.7.72" evidence="13"/>
<comment type="domain">
    <text evidence="13">Comprises two domains: an N-terminal domain containing the nucleotidyltransferase activity and a C-terminal HD domain associated with both phosphodiesterase and phosphatase activities.</text>
</comment>
<dbReference type="Gene3D" id="3.30.460.10">
    <property type="entry name" value="Beta Polymerase, domain 2"/>
    <property type="match status" value="1"/>
</dbReference>
<dbReference type="OrthoDB" id="9805698at2"/>
<dbReference type="InterPro" id="IPR032828">
    <property type="entry name" value="PolyA_RNA-bd"/>
</dbReference>
<dbReference type="HAMAP" id="MF_01262">
    <property type="entry name" value="CCA_bact_type2"/>
    <property type="match status" value="1"/>
</dbReference>
<dbReference type="PANTHER" id="PTHR47545">
    <property type="entry name" value="MULTIFUNCTIONAL CCA PROTEIN"/>
    <property type="match status" value="1"/>
</dbReference>
<dbReference type="GO" id="GO:0005524">
    <property type="term" value="F:ATP binding"/>
    <property type="evidence" value="ECO:0007669"/>
    <property type="project" value="UniProtKB-UniRule"/>
</dbReference>
<evidence type="ECO:0000256" key="8">
    <source>
        <dbReference type="ARBA" id="ARBA00022801"/>
    </source>
</evidence>
<dbReference type="CDD" id="cd00077">
    <property type="entry name" value="HDc"/>
    <property type="match status" value="1"/>
</dbReference>
<accession>A0A0U2RPK4</accession>
<name>A0A0U2RPK4_9ALTE</name>
<keyword evidence="11 13" id="KW-0694">RNA-binding</keyword>
<dbReference type="AlphaFoldDB" id="A0A0U2RPK4"/>
<feature type="binding site" evidence="13">
    <location>
        <position position="91"/>
    </location>
    <ligand>
        <name>ATP</name>
        <dbReference type="ChEBI" id="CHEBI:30616"/>
    </ligand>
</feature>
<dbReference type="GO" id="GO:0160016">
    <property type="term" value="F:CCACCA tRNA nucleotidyltransferase activity"/>
    <property type="evidence" value="ECO:0007669"/>
    <property type="project" value="RHEA"/>
</dbReference>
<dbReference type="GO" id="GO:0000287">
    <property type="term" value="F:magnesium ion binding"/>
    <property type="evidence" value="ECO:0007669"/>
    <property type="project" value="UniProtKB-UniRule"/>
</dbReference>
<evidence type="ECO:0000256" key="1">
    <source>
        <dbReference type="ARBA" id="ARBA00022596"/>
    </source>
</evidence>
<protein>
    <recommendedName>
        <fullName evidence="13">Multifunctional CCA protein</fullName>
    </recommendedName>
    <domain>
        <recommendedName>
            <fullName evidence="13">CCA-adding enzyme</fullName>
            <ecNumber evidence="13">2.7.7.72</ecNumber>
        </recommendedName>
        <alternativeName>
            <fullName evidence="13">CCA tRNA nucleotidyltransferase</fullName>
        </alternativeName>
        <alternativeName>
            <fullName evidence="13">tRNA CCA-pyrophosphorylase</fullName>
        </alternativeName>
        <alternativeName>
            <fullName evidence="13">tRNA adenylyl-/cytidylyl-transferase</fullName>
        </alternativeName>
        <alternativeName>
            <fullName evidence="13">tRNA nucleotidyltransferase</fullName>
        </alternativeName>
        <alternativeName>
            <fullName evidence="13">tRNA-NT</fullName>
        </alternativeName>
    </domain>
    <domain>
        <recommendedName>
            <fullName evidence="13">2'-nucleotidase</fullName>
            <ecNumber evidence="13">3.1.3.-</ecNumber>
        </recommendedName>
    </domain>
    <domain>
        <recommendedName>
            <fullName evidence="13">2',3'-cyclic phosphodiesterase</fullName>
            <ecNumber evidence="13">3.1.4.-</ecNumber>
        </recommendedName>
    </domain>
    <domain>
        <recommendedName>
            <fullName evidence="13">Phosphatase</fullName>
        </recommendedName>
    </domain>
</protein>
<dbReference type="HAMAP" id="MF_01261">
    <property type="entry name" value="CCA_bact_type1"/>
    <property type="match status" value="1"/>
</dbReference>
<dbReference type="CDD" id="cd05398">
    <property type="entry name" value="NT_ClassII-CCAase"/>
    <property type="match status" value="1"/>
</dbReference>
<dbReference type="InterPro" id="IPR006674">
    <property type="entry name" value="HD_domain"/>
</dbReference>
<feature type="binding site" evidence="13">
    <location>
        <position position="23"/>
    </location>
    <ligand>
        <name>Mg(2+)</name>
        <dbReference type="ChEBI" id="CHEBI:18420"/>
    </ligand>
</feature>
<feature type="binding site" evidence="13">
    <location>
        <position position="8"/>
    </location>
    <ligand>
        <name>CTP</name>
        <dbReference type="ChEBI" id="CHEBI:37563"/>
    </ligand>
</feature>
<evidence type="ECO:0000256" key="12">
    <source>
        <dbReference type="ARBA" id="ARBA00023268"/>
    </source>
</evidence>
<dbReference type="Gene3D" id="1.10.3090.10">
    <property type="entry name" value="cca-adding enzyme, domain 2"/>
    <property type="match status" value="1"/>
</dbReference>
<dbReference type="InterPro" id="IPR043519">
    <property type="entry name" value="NT_sf"/>
</dbReference>
<dbReference type="SUPFAM" id="SSF81891">
    <property type="entry name" value="Poly A polymerase C-terminal region-like"/>
    <property type="match status" value="1"/>
</dbReference>
<feature type="binding site" evidence="13">
    <location>
        <position position="140"/>
    </location>
    <ligand>
        <name>ATP</name>
        <dbReference type="ChEBI" id="CHEBI:30616"/>
    </ligand>
</feature>
<dbReference type="Pfam" id="PF01743">
    <property type="entry name" value="PolyA_pol"/>
    <property type="match status" value="1"/>
</dbReference>
<evidence type="ECO:0000256" key="3">
    <source>
        <dbReference type="ARBA" id="ARBA00022694"/>
    </source>
</evidence>
<evidence type="ECO:0000256" key="7">
    <source>
        <dbReference type="ARBA" id="ARBA00022800"/>
    </source>
</evidence>
<dbReference type="GO" id="GO:0016791">
    <property type="term" value="F:phosphatase activity"/>
    <property type="evidence" value="ECO:0007669"/>
    <property type="project" value="UniProtKB-UniRule"/>
</dbReference>
<dbReference type="EC" id="3.1.3.-" evidence="13"/>
<dbReference type="InterPro" id="IPR002646">
    <property type="entry name" value="PolA_pol_head_dom"/>
</dbReference>
<keyword evidence="4 13" id="KW-0548">Nucleotidyltransferase</keyword>
<dbReference type="GO" id="GO:0042245">
    <property type="term" value="P:RNA repair"/>
    <property type="evidence" value="ECO:0007669"/>
    <property type="project" value="UniProtKB-KW"/>
</dbReference>
<feature type="binding site" evidence="13">
    <location>
        <position position="11"/>
    </location>
    <ligand>
        <name>ATP</name>
        <dbReference type="ChEBI" id="CHEBI:30616"/>
    </ligand>
</feature>
<feature type="binding site" evidence="13">
    <location>
        <position position="140"/>
    </location>
    <ligand>
        <name>CTP</name>
        <dbReference type="ChEBI" id="CHEBI:37563"/>
    </ligand>
</feature>